<dbReference type="InterPro" id="IPR052787">
    <property type="entry name" value="MAVS"/>
</dbReference>
<reference evidence="1" key="1">
    <citation type="submission" date="2022-11" db="EMBL/GenBank/DDBJ databases">
        <title>Centuries of genome instability and evolution in soft-shell clam transmissible cancer (bioRxiv).</title>
        <authorList>
            <person name="Hart S.F.M."/>
            <person name="Yonemitsu M.A."/>
            <person name="Giersch R.M."/>
            <person name="Beal B.F."/>
            <person name="Arriagada G."/>
            <person name="Davis B.W."/>
            <person name="Ostrander E.A."/>
            <person name="Goff S.P."/>
            <person name="Metzger M.J."/>
        </authorList>
    </citation>
    <scope>NUCLEOTIDE SEQUENCE</scope>
    <source>
        <strain evidence="1">MELC-2E11</strain>
        <tissue evidence="1">Siphon/mantle</tissue>
    </source>
</reference>
<keyword evidence="2" id="KW-1185">Reference proteome</keyword>
<name>A0ABY7FC71_MYAAR</name>
<evidence type="ECO:0000313" key="2">
    <source>
        <dbReference type="Proteomes" id="UP001164746"/>
    </source>
</evidence>
<organism evidence="1 2">
    <name type="scientific">Mya arenaria</name>
    <name type="common">Soft-shell clam</name>
    <dbReference type="NCBI Taxonomy" id="6604"/>
    <lineage>
        <taxon>Eukaryota</taxon>
        <taxon>Metazoa</taxon>
        <taxon>Spiralia</taxon>
        <taxon>Lophotrochozoa</taxon>
        <taxon>Mollusca</taxon>
        <taxon>Bivalvia</taxon>
        <taxon>Autobranchia</taxon>
        <taxon>Heteroconchia</taxon>
        <taxon>Euheterodonta</taxon>
        <taxon>Imparidentia</taxon>
        <taxon>Neoheterodontei</taxon>
        <taxon>Myida</taxon>
        <taxon>Myoidea</taxon>
        <taxon>Myidae</taxon>
        <taxon>Mya</taxon>
    </lineage>
</organism>
<sequence length="147" mass="17123">VFLNIMLSFGRRGWENLAGLRGMDFAVTRDDNEIMYVYLTRDFQTKNHQDNKSSDGHMFQIKDSHRFPLKPLVKYMRHLKPICQAFFQVPRPEPIENIFYNNVHPGNNKLGNFVRTISEEAGLSKIYTNHCLRATTVHILDKAQIPS</sequence>
<proteinExistence type="predicted"/>
<dbReference type="EMBL" id="CP111022">
    <property type="protein sequence ID" value="WAR18278.1"/>
    <property type="molecule type" value="Genomic_DNA"/>
</dbReference>
<gene>
    <name evidence="1" type="ORF">MAR_000116</name>
</gene>
<evidence type="ECO:0008006" key="3">
    <source>
        <dbReference type="Google" id="ProtNLM"/>
    </source>
</evidence>
<dbReference type="PANTHER" id="PTHR21446">
    <property type="entry name" value="DUF3504 DOMAIN-CONTAINING PROTEIN"/>
    <property type="match status" value="1"/>
</dbReference>
<feature type="non-terminal residue" evidence="1">
    <location>
        <position position="1"/>
    </location>
</feature>
<accession>A0ABY7FC71</accession>
<dbReference type="PANTHER" id="PTHR21446:SF12">
    <property type="entry name" value="POTASSIUM CHANNEL TETRAMERIZATION DOMAIN CONTAINING 1"/>
    <property type="match status" value="1"/>
</dbReference>
<dbReference type="Proteomes" id="UP001164746">
    <property type="component" value="Chromosome 11"/>
</dbReference>
<evidence type="ECO:0000313" key="1">
    <source>
        <dbReference type="EMBL" id="WAR18278.1"/>
    </source>
</evidence>
<protein>
    <recommendedName>
        <fullName evidence="3">Tyr recombinase domain-containing protein</fullName>
    </recommendedName>
</protein>